<dbReference type="AlphaFoldDB" id="A0A8H5CP26"/>
<gene>
    <name evidence="2" type="ORF">D9756_011282</name>
</gene>
<feature type="region of interest" description="Disordered" evidence="1">
    <location>
        <begin position="121"/>
        <end position="142"/>
    </location>
</feature>
<dbReference type="Proteomes" id="UP000559027">
    <property type="component" value="Unassembled WGS sequence"/>
</dbReference>
<accession>A0A8H5CP26</accession>
<proteinExistence type="predicted"/>
<feature type="region of interest" description="Disordered" evidence="1">
    <location>
        <begin position="23"/>
        <end position="67"/>
    </location>
</feature>
<evidence type="ECO:0000256" key="1">
    <source>
        <dbReference type="SAM" id="MobiDB-lite"/>
    </source>
</evidence>
<sequence length="142" mass="15638">MLSSAEPSQLLVSLLALDISRHGQRDQHDQHPLSSLVMPSRTFSGPSSSQNSHQRHRTPQNICHEPKLPLCPVLSPGRPEPSAPLCSPALVPVMRPQDVDAVGQEFEDRLFFDQQRLYTTSSLAPSHEDSEVNRNQSSPGIA</sequence>
<organism evidence="2 3">
    <name type="scientific">Leucocoprinus leucothites</name>
    <dbReference type="NCBI Taxonomy" id="201217"/>
    <lineage>
        <taxon>Eukaryota</taxon>
        <taxon>Fungi</taxon>
        <taxon>Dikarya</taxon>
        <taxon>Basidiomycota</taxon>
        <taxon>Agaricomycotina</taxon>
        <taxon>Agaricomycetes</taxon>
        <taxon>Agaricomycetidae</taxon>
        <taxon>Agaricales</taxon>
        <taxon>Agaricineae</taxon>
        <taxon>Agaricaceae</taxon>
        <taxon>Leucocoprinus</taxon>
    </lineage>
</organism>
<evidence type="ECO:0000313" key="3">
    <source>
        <dbReference type="Proteomes" id="UP000559027"/>
    </source>
</evidence>
<protein>
    <submittedName>
        <fullName evidence="2">Uncharacterized protein</fullName>
    </submittedName>
</protein>
<keyword evidence="3" id="KW-1185">Reference proteome</keyword>
<evidence type="ECO:0000313" key="2">
    <source>
        <dbReference type="EMBL" id="KAF5344446.1"/>
    </source>
</evidence>
<name>A0A8H5CP26_9AGAR</name>
<reference evidence="2 3" key="1">
    <citation type="journal article" date="2020" name="ISME J.">
        <title>Uncovering the hidden diversity of litter-decomposition mechanisms in mushroom-forming fungi.</title>
        <authorList>
            <person name="Floudas D."/>
            <person name="Bentzer J."/>
            <person name="Ahren D."/>
            <person name="Johansson T."/>
            <person name="Persson P."/>
            <person name="Tunlid A."/>
        </authorList>
    </citation>
    <scope>NUCLEOTIDE SEQUENCE [LARGE SCALE GENOMIC DNA]</scope>
    <source>
        <strain evidence="2 3">CBS 146.42</strain>
    </source>
</reference>
<dbReference type="EMBL" id="JAACJO010000064">
    <property type="protein sequence ID" value="KAF5344446.1"/>
    <property type="molecule type" value="Genomic_DNA"/>
</dbReference>
<feature type="compositionally biased region" description="Polar residues" evidence="1">
    <location>
        <begin position="41"/>
        <end position="52"/>
    </location>
</feature>
<feature type="compositionally biased region" description="Polar residues" evidence="1">
    <location>
        <begin position="133"/>
        <end position="142"/>
    </location>
</feature>
<comment type="caution">
    <text evidence="2">The sequence shown here is derived from an EMBL/GenBank/DDBJ whole genome shotgun (WGS) entry which is preliminary data.</text>
</comment>